<dbReference type="PRINTS" id="PR00032">
    <property type="entry name" value="HTHARAC"/>
</dbReference>
<dbReference type="PROSITE" id="PS00041">
    <property type="entry name" value="HTH_ARAC_FAMILY_1"/>
    <property type="match status" value="1"/>
</dbReference>
<organism evidence="5 6">
    <name type="scientific">Hoeflea prorocentri</name>
    <dbReference type="NCBI Taxonomy" id="1922333"/>
    <lineage>
        <taxon>Bacteria</taxon>
        <taxon>Pseudomonadati</taxon>
        <taxon>Pseudomonadota</taxon>
        <taxon>Alphaproteobacteria</taxon>
        <taxon>Hyphomicrobiales</taxon>
        <taxon>Rhizobiaceae</taxon>
        <taxon>Hoeflea</taxon>
    </lineage>
</organism>
<dbReference type="Gene3D" id="1.10.10.60">
    <property type="entry name" value="Homeodomain-like"/>
    <property type="match status" value="1"/>
</dbReference>
<sequence length="79" mass="8578">MGITNVEIVCRVCNMSNFDIAWRIEIAKRLLLVPKNTLTDAAEGAGYASDSAFARVFKKETGMTPAGFRKSTIAAHSDV</sequence>
<protein>
    <submittedName>
        <fullName evidence="5">AraC family transcriptional regulator</fullName>
    </submittedName>
</protein>
<dbReference type="Proteomes" id="UP001151234">
    <property type="component" value="Unassembled WGS sequence"/>
</dbReference>
<accession>A0A9X3ZIU3</accession>
<dbReference type="InterPro" id="IPR018060">
    <property type="entry name" value="HTH_AraC"/>
</dbReference>
<dbReference type="SUPFAM" id="SSF46689">
    <property type="entry name" value="Homeodomain-like"/>
    <property type="match status" value="1"/>
</dbReference>
<comment type="caution">
    <text evidence="5">The sequence shown here is derived from an EMBL/GenBank/DDBJ whole genome shotgun (WGS) entry which is preliminary data.</text>
</comment>
<evidence type="ECO:0000256" key="1">
    <source>
        <dbReference type="ARBA" id="ARBA00023015"/>
    </source>
</evidence>
<dbReference type="GO" id="GO:0043565">
    <property type="term" value="F:sequence-specific DNA binding"/>
    <property type="evidence" value="ECO:0007669"/>
    <property type="project" value="InterPro"/>
</dbReference>
<feature type="domain" description="HTH araC/xylS-type" evidence="4">
    <location>
        <begin position="23"/>
        <end position="71"/>
    </location>
</feature>
<evidence type="ECO:0000259" key="4">
    <source>
        <dbReference type="PROSITE" id="PS01124"/>
    </source>
</evidence>
<dbReference type="RefSeq" id="WP_267991309.1">
    <property type="nucleotide sequence ID" value="NZ_JAPJZI010000001.1"/>
</dbReference>
<dbReference type="AlphaFoldDB" id="A0A9X3ZIU3"/>
<evidence type="ECO:0000256" key="2">
    <source>
        <dbReference type="ARBA" id="ARBA00023125"/>
    </source>
</evidence>
<evidence type="ECO:0000256" key="3">
    <source>
        <dbReference type="ARBA" id="ARBA00023163"/>
    </source>
</evidence>
<proteinExistence type="predicted"/>
<dbReference type="PANTHER" id="PTHR43280">
    <property type="entry name" value="ARAC-FAMILY TRANSCRIPTIONAL REGULATOR"/>
    <property type="match status" value="1"/>
</dbReference>
<dbReference type="PROSITE" id="PS01124">
    <property type="entry name" value="HTH_ARAC_FAMILY_2"/>
    <property type="match status" value="1"/>
</dbReference>
<dbReference type="Pfam" id="PF12833">
    <property type="entry name" value="HTH_18"/>
    <property type="match status" value="1"/>
</dbReference>
<reference evidence="5" key="1">
    <citation type="submission" date="2022-11" db="EMBL/GenBank/DDBJ databases">
        <title>Draft genome sequence of Hoeflea poritis E7-10 and Hoeflea prorocentri PM5-8, separated from scleractinian coral Porites lutea and marine dinoflagellate.</title>
        <authorList>
            <person name="Zhang G."/>
            <person name="Wei Q."/>
            <person name="Cai L."/>
        </authorList>
    </citation>
    <scope>NUCLEOTIDE SEQUENCE</scope>
    <source>
        <strain evidence="5">PM5-8</strain>
    </source>
</reference>
<dbReference type="InterPro" id="IPR020449">
    <property type="entry name" value="Tscrpt_reg_AraC-type_HTH"/>
</dbReference>
<dbReference type="PANTHER" id="PTHR43280:SF28">
    <property type="entry name" value="HTH-TYPE TRANSCRIPTIONAL ACTIVATOR RHAS"/>
    <property type="match status" value="1"/>
</dbReference>
<dbReference type="SMART" id="SM00342">
    <property type="entry name" value="HTH_ARAC"/>
    <property type="match status" value="1"/>
</dbReference>
<name>A0A9X3ZIU3_9HYPH</name>
<keyword evidence="3" id="KW-0804">Transcription</keyword>
<dbReference type="EMBL" id="JAPJZI010000001">
    <property type="protein sequence ID" value="MDA5399895.1"/>
    <property type="molecule type" value="Genomic_DNA"/>
</dbReference>
<evidence type="ECO:0000313" key="6">
    <source>
        <dbReference type="Proteomes" id="UP001151234"/>
    </source>
</evidence>
<dbReference type="InterPro" id="IPR009057">
    <property type="entry name" value="Homeodomain-like_sf"/>
</dbReference>
<gene>
    <name evidence="5" type="ORF">OQ273_15035</name>
</gene>
<keyword evidence="1" id="KW-0805">Transcription regulation</keyword>
<keyword evidence="6" id="KW-1185">Reference proteome</keyword>
<dbReference type="GO" id="GO:0003700">
    <property type="term" value="F:DNA-binding transcription factor activity"/>
    <property type="evidence" value="ECO:0007669"/>
    <property type="project" value="InterPro"/>
</dbReference>
<keyword evidence="2" id="KW-0238">DNA-binding</keyword>
<evidence type="ECO:0000313" key="5">
    <source>
        <dbReference type="EMBL" id="MDA5399895.1"/>
    </source>
</evidence>
<dbReference type="InterPro" id="IPR018062">
    <property type="entry name" value="HTH_AraC-typ_CS"/>
</dbReference>